<comment type="subunit">
    <text evidence="2">Interacts transiently with the RNA polymerase catalytic core formed by RpoA, RpoB, RpoC and RpoZ (2 alpha, 1 beta, 1 beta' and 1 omega subunit) to form the RNA polymerase holoenzyme that can initiate transcription.</text>
</comment>
<evidence type="ECO:0000256" key="2">
    <source>
        <dbReference type="ARBA" id="ARBA00011344"/>
    </source>
</evidence>
<dbReference type="InterPro" id="IPR036388">
    <property type="entry name" value="WH-like_DNA-bd_sf"/>
</dbReference>
<accession>A0A7W5A9A6</accession>
<reference evidence="8 9" key="1">
    <citation type="submission" date="2020-08" db="EMBL/GenBank/DDBJ databases">
        <title>Genomic Encyclopedia of Type Strains, Phase III (KMG-III): the genomes of soil and plant-associated and newly described type strains.</title>
        <authorList>
            <person name="Whitman W."/>
        </authorList>
    </citation>
    <scope>NUCLEOTIDE SEQUENCE [LARGE SCALE GENOMIC DNA]</scope>
    <source>
        <strain evidence="8 9">CECT 3302</strain>
    </source>
</reference>
<evidence type="ECO:0000256" key="3">
    <source>
        <dbReference type="ARBA" id="ARBA00023015"/>
    </source>
</evidence>
<dbReference type="EMBL" id="JACHXG010000014">
    <property type="protein sequence ID" value="MBB3091875.1"/>
    <property type="molecule type" value="Genomic_DNA"/>
</dbReference>
<dbReference type="GO" id="GO:0003677">
    <property type="term" value="F:DNA binding"/>
    <property type="evidence" value="ECO:0007669"/>
    <property type="project" value="InterPro"/>
</dbReference>
<dbReference type="SUPFAM" id="SSF88946">
    <property type="entry name" value="Sigma2 domain of RNA polymerase sigma factors"/>
    <property type="match status" value="1"/>
</dbReference>
<dbReference type="GO" id="GO:0006352">
    <property type="term" value="P:DNA-templated transcription initiation"/>
    <property type="evidence" value="ECO:0007669"/>
    <property type="project" value="InterPro"/>
</dbReference>
<proteinExistence type="inferred from homology"/>
<evidence type="ECO:0000259" key="7">
    <source>
        <dbReference type="Pfam" id="PF08281"/>
    </source>
</evidence>
<dbReference type="Pfam" id="PF08281">
    <property type="entry name" value="Sigma70_r4_2"/>
    <property type="match status" value="1"/>
</dbReference>
<dbReference type="GO" id="GO:0016987">
    <property type="term" value="F:sigma factor activity"/>
    <property type="evidence" value="ECO:0007669"/>
    <property type="project" value="UniProtKB-KW"/>
</dbReference>
<dbReference type="NCBIfam" id="TIGR02957">
    <property type="entry name" value="SigX4"/>
    <property type="match status" value="1"/>
</dbReference>
<dbReference type="SUPFAM" id="SSF88659">
    <property type="entry name" value="Sigma3 and sigma4 domains of RNA polymerase sigma factors"/>
    <property type="match status" value="1"/>
</dbReference>
<dbReference type="Proteomes" id="UP000577707">
    <property type="component" value="Unassembled WGS sequence"/>
</dbReference>
<comment type="caution">
    <text evidence="8">The sequence shown here is derived from an EMBL/GenBank/DDBJ whole genome shotgun (WGS) entry which is preliminary data.</text>
</comment>
<keyword evidence="5" id="KW-0804">Transcription</keyword>
<name>A0A7W5A9A6_9ACTN</name>
<dbReference type="InterPro" id="IPR014303">
    <property type="entry name" value="RNA_pol_sigma-70_ECF"/>
</dbReference>
<dbReference type="RefSeq" id="WP_183550910.1">
    <property type="nucleotide sequence ID" value="NZ_BMQT01000008.1"/>
</dbReference>
<feature type="domain" description="RNA polymerase sigma factor 70 region 4 type 2" evidence="7">
    <location>
        <begin position="120"/>
        <end position="166"/>
    </location>
</feature>
<evidence type="ECO:0000313" key="9">
    <source>
        <dbReference type="Proteomes" id="UP000577707"/>
    </source>
</evidence>
<dbReference type="AlphaFoldDB" id="A0A7W5A9A6"/>
<dbReference type="NCBIfam" id="TIGR02937">
    <property type="entry name" value="sigma70-ECF"/>
    <property type="match status" value="1"/>
</dbReference>
<dbReference type="InterPro" id="IPR013249">
    <property type="entry name" value="RNA_pol_sigma70_r4_t2"/>
</dbReference>
<dbReference type="InterPro" id="IPR032710">
    <property type="entry name" value="NTF2-like_dom_sf"/>
</dbReference>
<dbReference type="Gene3D" id="1.10.1740.10">
    <property type="match status" value="1"/>
</dbReference>
<gene>
    <name evidence="8" type="ORF">FHS12_004851</name>
</gene>
<protein>
    <submittedName>
        <fullName evidence="8">RNA polymerase sigma-70 factor (ECF subfamily)</fullName>
    </submittedName>
</protein>
<comment type="similarity">
    <text evidence="1">Belongs to the sigma-70 factor family. ECF subfamily.</text>
</comment>
<evidence type="ECO:0000256" key="1">
    <source>
        <dbReference type="ARBA" id="ARBA00010641"/>
    </source>
</evidence>
<dbReference type="PANTHER" id="PTHR30173">
    <property type="entry name" value="SIGMA 19 FACTOR"/>
    <property type="match status" value="1"/>
</dbReference>
<evidence type="ECO:0000256" key="4">
    <source>
        <dbReference type="ARBA" id="ARBA00023082"/>
    </source>
</evidence>
<keyword evidence="3" id="KW-0805">Transcription regulation</keyword>
<dbReference type="InterPro" id="IPR052704">
    <property type="entry name" value="ECF_Sigma-70_Domain"/>
</dbReference>
<dbReference type="InterPro" id="IPR007627">
    <property type="entry name" value="RNA_pol_sigma70_r2"/>
</dbReference>
<keyword evidence="4" id="KW-0731">Sigma factor</keyword>
<evidence type="ECO:0000313" key="8">
    <source>
        <dbReference type="EMBL" id="MBB3091875.1"/>
    </source>
</evidence>
<organism evidence="8 9">
    <name type="scientific">Nocardioides albus</name>
    <dbReference type="NCBI Taxonomy" id="1841"/>
    <lineage>
        <taxon>Bacteria</taxon>
        <taxon>Bacillati</taxon>
        <taxon>Actinomycetota</taxon>
        <taxon>Actinomycetes</taxon>
        <taxon>Propionibacteriales</taxon>
        <taxon>Nocardioidaceae</taxon>
        <taxon>Nocardioides</taxon>
    </lineage>
</organism>
<dbReference type="InterPro" id="IPR013325">
    <property type="entry name" value="RNA_pol_sigma_r2"/>
</dbReference>
<sequence>MSIDQDIPGEGNLETAVEVFDQSRKRLFGIAYRILGSAAEAEDIVQETWLRWQQTDRSAVRNPAAFLTTVATRLAINVAESARSRRETYVGPWLPEPVDTEADPTLGAERAEALESVTLLLLERLRPDQRAAYVLREAFGYTYDEIAAILEISSVNARQVVSRAKRGVLSERRDPVDPAKHRELLSAFVAAAQKGDLAQLERVLAADVVSLSDGAGIVGNAARRPVVGRTPVAKFVRAFSSWWWDGATTSWMETNGRPSLLVRRNGEPVALLSIAASAAGIEQLMWVMVPEKLVRLRGDEPGQ</sequence>
<keyword evidence="9" id="KW-1185">Reference proteome</keyword>
<evidence type="ECO:0000259" key="6">
    <source>
        <dbReference type="Pfam" id="PF04542"/>
    </source>
</evidence>
<dbReference type="InterPro" id="IPR014284">
    <property type="entry name" value="RNA_pol_sigma-70_dom"/>
</dbReference>
<dbReference type="Gene3D" id="1.10.10.10">
    <property type="entry name" value="Winged helix-like DNA-binding domain superfamily/Winged helix DNA-binding domain"/>
    <property type="match status" value="1"/>
</dbReference>
<dbReference type="SUPFAM" id="SSF54427">
    <property type="entry name" value="NTF2-like"/>
    <property type="match status" value="1"/>
</dbReference>
<dbReference type="InterPro" id="IPR013324">
    <property type="entry name" value="RNA_pol_sigma_r3/r4-like"/>
</dbReference>
<evidence type="ECO:0000256" key="5">
    <source>
        <dbReference type="ARBA" id="ARBA00023163"/>
    </source>
</evidence>
<dbReference type="PANTHER" id="PTHR30173:SF36">
    <property type="entry name" value="ECF RNA POLYMERASE SIGMA FACTOR SIGJ"/>
    <property type="match status" value="1"/>
</dbReference>
<feature type="domain" description="RNA polymerase sigma-70 region 2" evidence="6">
    <location>
        <begin position="20"/>
        <end position="81"/>
    </location>
</feature>
<dbReference type="Pfam" id="PF04542">
    <property type="entry name" value="Sigma70_r2"/>
    <property type="match status" value="1"/>
</dbReference>